<dbReference type="InterPro" id="IPR036396">
    <property type="entry name" value="Cyt_P450_sf"/>
</dbReference>
<sequence>RQMEPGLTPRQRADARDSYTGYLGALVRRRRKDPDEGFIGTLVREHGDEFTDEELRGACTLMFAAGLDNVSGMISLGVLVLLRHPDQLAGLLENPSSADRVIDELLRYLSVVHAPTPRVALEDVTVGGQLVKAGEQVVCSIPMANRDPALAPDADRFDSTRAPVPHLAFGHGIHYCIGAAMARLELRIAYLALWHRFPGLRLAVPPDEVAFRHNAVAHGLEALPVAW</sequence>
<keyword evidence="2" id="KW-0560">Oxidoreductase</keyword>
<evidence type="ECO:0000313" key="4">
    <source>
        <dbReference type="Proteomes" id="UP000037020"/>
    </source>
</evidence>
<accession>A0ABR5J4N5</accession>
<proteinExistence type="inferred from homology"/>
<reference evidence="3 4" key="1">
    <citation type="submission" date="2015-07" db="EMBL/GenBank/DDBJ databases">
        <authorList>
            <person name="Ju K.-S."/>
            <person name="Doroghazi J.R."/>
            <person name="Metcalf W.W."/>
        </authorList>
    </citation>
    <scope>NUCLEOTIDE SEQUENCE [LARGE SCALE GENOMIC DNA]</scope>
    <source>
        <strain evidence="3 4">NRRL B-3589</strain>
    </source>
</reference>
<keyword evidence="4" id="KW-1185">Reference proteome</keyword>
<evidence type="ECO:0000256" key="1">
    <source>
        <dbReference type="ARBA" id="ARBA00010617"/>
    </source>
</evidence>
<organism evidence="3 4">
    <name type="scientific">Streptomyces varsoviensis</name>
    <dbReference type="NCBI Taxonomy" id="67373"/>
    <lineage>
        <taxon>Bacteria</taxon>
        <taxon>Bacillati</taxon>
        <taxon>Actinomycetota</taxon>
        <taxon>Actinomycetes</taxon>
        <taxon>Kitasatosporales</taxon>
        <taxon>Streptomycetaceae</taxon>
        <taxon>Streptomyces</taxon>
    </lineage>
</organism>
<dbReference type="EMBL" id="LGUT01001707">
    <property type="protein sequence ID" value="KOG88403.1"/>
    <property type="molecule type" value="Genomic_DNA"/>
</dbReference>
<keyword evidence="2" id="KW-0408">Iron</keyword>
<dbReference type="InterPro" id="IPR001128">
    <property type="entry name" value="Cyt_P450"/>
</dbReference>
<feature type="non-terminal residue" evidence="3">
    <location>
        <position position="1"/>
    </location>
</feature>
<dbReference type="PRINTS" id="PR00385">
    <property type="entry name" value="P450"/>
</dbReference>
<dbReference type="PANTHER" id="PTHR46696">
    <property type="entry name" value="P450, PUTATIVE (EUROFUNG)-RELATED"/>
    <property type="match status" value="1"/>
</dbReference>
<dbReference type="PANTHER" id="PTHR46696:SF1">
    <property type="entry name" value="CYTOCHROME P450 YJIB-RELATED"/>
    <property type="match status" value="1"/>
</dbReference>
<comment type="caution">
    <text evidence="3">The sequence shown here is derived from an EMBL/GenBank/DDBJ whole genome shotgun (WGS) entry which is preliminary data.</text>
</comment>
<evidence type="ECO:0000313" key="3">
    <source>
        <dbReference type="EMBL" id="KOG88403.1"/>
    </source>
</evidence>
<dbReference type="Pfam" id="PF00067">
    <property type="entry name" value="p450"/>
    <property type="match status" value="1"/>
</dbReference>
<dbReference type="InterPro" id="IPR002397">
    <property type="entry name" value="Cyt_P450_B"/>
</dbReference>
<evidence type="ECO:0000256" key="2">
    <source>
        <dbReference type="RuleBase" id="RU000461"/>
    </source>
</evidence>
<keyword evidence="2" id="KW-0503">Monooxygenase</keyword>
<gene>
    <name evidence="3" type="ORF">ADK38_20000</name>
</gene>
<keyword evidence="2" id="KW-0479">Metal-binding</keyword>
<dbReference type="Gene3D" id="1.10.630.10">
    <property type="entry name" value="Cytochrome P450"/>
    <property type="match status" value="1"/>
</dbReference>
<dbReference type="SUPFAM" id="SSF48264">
    <property type="entry name" value="Cytochrome P450"/>
    <property type="match status" value="1"/>
</dbReference>
<dbReference type="PROSITE" id="PS00086">
    <property type="entry name" value="CYTOCHROME_P450"/>
    <property type="match status" value="1"/>
</dbReference>
<protein>
    <submittedName>
        <fullName evidence="3">Cytochrome P450</fullName>
    </submittedName>
</protein>
<name>A0ABR5J4N5_9ACTN</name>
<dbReference type="InterPro" id="IPR017972">
    <property type="entry name" value="Cyt_P450_CS"/>
</dbReference>
<dbReference type="Proteomes" id="UP000037020">
    <property type="component" value="Unassembled WGS sequence"/>
</dbReference>
<keyword evidence="2" id="KW-0349">Heme</keyword>
<comment type="similarity">
    <text evidence="1 2">Belongs to the cytochrome P450 family.</text>
</comment>
<dbReference type="PRINTS" id="PR00359">
    <property type="entry name" value="BP450"/>
</dbReference>